<protein>
    <submittedName>
        <fullName evidence="7">Serine protease K12H4.7</fullName>
    </submittedName>
</protein>
<evidence type="ECO:0000256" key="6">
    <source>
        <dbReference type="SAM" id="Phobius"/>
    </source>
</evidence>
<name>A0AAD9UXX9_ACRCE</name>
<dbReference type="Gene3D" id="1.20.120.980">
    <property type="entry name" value="Serine carboxypeptidase S28, SKS domain"/>
    <property type="match status" value="1"/>
</dbReference>
<evidence type="ECO:0000313" key="7">
    <source>
        <dbReference type="EMBL" id="KAK2553817.1"/>
    </source>
</evidence>
<dbReference type="InterPro" id="IPR042269">
    <property type="entry name" value="Ser_carbopepase_S28_SKS"/>
</dbReference>
<proteinExistence type="inferred from homology"/>
<evidence type="ECO:0000256" key="2">
    <source>
        <dbReference type="ARBA" id="ARBA00022670"/>
    </source>
</evidence>
<reference evidence="7" key="1">
    <citation type="journal article" date="2023" name="G3 (Bethesda)">
        <title>Whole genome assembly and annotation of the endangered Caribbean coral Acropora cervicornis.</title>
        <authorList>
            <person name="Selwyn J.D."/>
            <person name="Vollmer S.V."/>
        </authorList>
    </citation>
    <scope>NUCLEOTIDE SEQUENCE</scope>
    <source>
        <strain evidence="7">K2</strain>
    </source>
</reference>
<keyword evidence="6" id="KW-1133">Transmembrane helix</keyword>
<comment type="caution">
    <text evidence="7">The sequence shown here is derived from an EMBL/GenBank/DDBJ whole genome shotgun (WGS) entry which is preliminary data.</text>
</comment>
<dbReference type="PANTHER" id="PTHR11010">
    <property type="entry name" value="PROTEASE S28 PRO-X CARBOXYPEPTIDASE-RELATED"/>
    <property type="match status" value="1"/>
</dbReference>
<dbReference type="GO" id="GO:0008239">
    <property type="term" value="F:dipeptidyl-peptidase activity"/>
    <property type="evidence" value="ECO:0007669"/>
    <property type="project" value="TreeGrafter"/>
</dbReference>
<evidence type="ECO:0000256" key="4">
    <source>
        <dbReference type="ARBA" id="ARBA00022801"/>
    </source>
</evidence>
<dbReference type="GO" id="GO:0070008">
    <property type="term" value="F:serine-type exopeptidase activity"/>
    <property type="evidence" value="ECO:0007669"/>
    <property type="project" value="InterPro"/>
</dbReference>
<organism evidence="7 8">
    <name type="scientific">Acropora cervicornis</name>
    <name type="common">Staghorn coral</name>
    <dbReference type="NCBI Taxonomy" id="6130"/>
    <lineage>
        <taxon>Eukaryota</taxon>
        <taxon>Metazoa</taxon>
        <taxon>Cnidaria</taxon>
        <taxon>Anthozoa</taxon>
        <taxon>Hexacorallia</taxon>
        <taxon>Scleractinia</taxon>
        <taxon>Astrocoeniina</taxon>
        <taxon>Acroporidae</taxon>
        <taxon>Acropora</taxon>
    </lineage>
</organism>
<keyword evidence="6" id="KW-0472">Membrane</keyword>
<gene>
    <name evidence="7" type="ORF">P5673_024800</name>
</gene>
<dbReference type="InterPro" id="IPR008758">
    <property type="entry name" value="Peptidase_S28"/>
</dbReference>
<keyword evidence="3" id="KW-0732">Signal</keyword>
<evidence type="ECO:0000256" key="5">
    <source>
        <dbReference type="ARBA" id="ARBA00023180"/>
    </source>
</evidence>
<evidence type="ECO:0000313" key="8">
    <source>
        <dbReference type="Proteomes" id="UP001249851"/>
    </source>
</evidence>
<dbReference type="Gene3D" id="3.40.50.1820">
    <property type="entry name" value="alpha/beta hydrolase"/>
    <property type="match status" value="1"/>
</dbReference>
<dbReference type="PANTHER" id="PTHR11010:SF117">
    <property type="entry name" value="SERINE PROTEASE 16"/>
    <property type="match status" value="1"/>
</dbReference>
<keyword evidence="6" id="KW-0812">Transmembrane</keyword>
<dbReference type="Proteomes" id="UP001249851">
    <property type="component" value="Unassembled WGS sequence"/>
</dbReference>
<feature type="transmembrane region" description="Helical" evidence="6">
    <location>
        <begin position="6"/>
        <end position="28"/>
    </location>
</feature>
<accession>A0AAD9UXX9</accession>
<dbReference type="GO" id="GO:0006508">
    <property type="term" value="P:proteolysis"/>
    <property type="evidence" value="ECO:0007669"/>
    <property type="project" value="UniProtKB-KW"/>
</dbReference>
<evidence type="ECO:0000256" key="3">
    <source>
        <dbReference type="ARBA" id="ARBA00022729"/>
    </source>
</evidence>
<keyword evidence="8" id="KW-1185">Reference proteome</keyword>
<dbReference type="FunFam" id="1.20.120.980:FF:000003">
    <property type="entry name" value="Serine protease 16"/>
    <property type="match status" value="1"/>
</dbReference>
<keyword evidence="4" id="KW-0378">Hydrolase</keyword>
<evidence type="ECO:0000256" key="1">
    <source>
        <dbReference type="ARBA" id="ARBA00011079"/>
    </source>
</evidence>
<comment type="similarity">
    <text evidence="1">Belongs to the peptidase S28 family.</text>
</comment>
<sequence length="509" mass="56466">MSVLDLLMHFVVLIFVFTKASLASLHFIRGRPRGGMLGVPEVGCTIDSKNLPEAQWFSQRLDHFDDSNTNTWQQRYFYNDSHYVNSDGPVFLMIGGEGEANPIWLTVGDMMKNAQVFGAFTFLLEHRFYGESRPTSDMSDANLRYLNSEQALADLAAFRVAMAKKFNLTSNQWISFGGSYPGSLSAWYRLKYPHLVDGAVASSAPVFGKLNFLEYMDVVTASLGTTGPDCVKNVANATNRVQSLLSSLEGAKQLTELFMLCEPLDKDNVNDVATFALDLSGNFAIVVQYNKDNRTFEGAVGTNITVNTLCDIMNDVRIGEPLLRYAKINSMMLQTYGVNCLDSSYKSMITTLQNTSWSSSASEGGRQWTYQTCTEFGFYQTSDSHAQPFGKLFPLKFFIQQCMDIFDPQFNATNIQNGIDQTNTNYGGYGIASSKIIFPNGSIDPWHALGIIKDVTSSEQAVFIEGTAHCANMYPASPSDPPQLVAARQTIQDHLKAWLAQESQLSNQV</sequence>
<keyword evidence="5" id="KW-0325">Glycoprotein</keyword>
<keyword evidence="2 7" id="KW-0645">Protease</keyword>
<dbReference type="AlphaFoldDB" id="A0AAD9UXX9"/>
<dbReference type="InterPro" id="IPR029058">
    <property type="entry name" value="AB_hydrolase_fold"/>
</dbReference>
<dbReference type="EMBL" id="JARQWQ010000074">
    <property type="protein sequence ID" value="KAK2553817.1"/>
    <property type="molecule type" value="Genomic_DNA"/>
</dbReference>
<dbReference type="Pfam" id="PF05577">
    <property type="entry name" value="Peptidase_S28"/>
    <property type="match status" value="1"/>
</dbReference>
<dbReference type="SUPFAM" id="SSF53474">
    <property type="entry name" value="alpha/beta-Hydrolases"/>
    <property type="match status" value="1"/>
</dbReference>
<reference evidence="7" key="2">
    <citation type="journal article" date="2023" name="Science">
        <title>Genomic signatures of disease resistance in endangered staghorn corals.</title>
        <authorList>
            <person name="Vollmer S.V."/>
            <person name="Selwyn J.D."/>
            <person name="Despard B.A."/>
            <person name="Roesel C.L."/>
        </authorList>
    </citation>
    <scope>NUCLEOTIDE SEQUENCE</scope>
    <source>
        <strain evidence="7">K2</strain>
    </source>
</reference>